<dbReference type="InterPro" id="IPR006311">
    <property type="entry name" value="TAT_signal"/>
</dbReference>
<keyword evidence="2" id="KW-0663">Pyridoxal phosphate</keyword>
<evidence type="ECO:0000256" key="2">
    <source>
        <dbReference type="ARBA" id="ARBA00022898"/>
    </source>
</evidence>
<protein>
    <submittedName>
        <fullName evidence="4">Aminotransferase class V-fold PLP-dependent enzyme</fullName>
    </submittedName>
</protein>
<dbReference type="Proteomes" id="UP000477386">
    <property type="component" value="Unassembled WGS sequence"/>
</dbReference>
<organism evidence="4 5">
    <name type="scientific">Spirosoma agri</name>
    <dbReference type="NCBI Taxonomy" id="1987381"/>
    <lineage>
        <taxon>Bacteria</taxon>
        <taxon>Pseudomonadati</taxon>
        <taxon>Bacteroidota</taxon>
        <taxon>Cytophagia</taxon>
        <taxon>Cytophagales</taxon>
        <taxon>Cytophagaceae</taxon>
        <taxon>Spirosoma</taxon>
    </lineage>
</organism>
<keyword evidence="4" id="KW-0032">Aminotransferase</keyword>
<dbReference type="AlphaFoldDB" id="A0A6M0IJJ2"/>
<evidence type="ECO:0000313" key="4">
    <source>
        <dbReference type="EMBL" id="NEU68007.1"/>
    </source>
</evidence>
<sequence>MLSRRKLIKRLSSGTLVGGLVGGALPITVTAAPTAAPKRDLFKELGVRTFINAAGTLTYMTGSLMHDEVLEAIQNGAKEFCLLDEIQDKVGAKIAQMVHSEAAVVTSGAFSGMTLGLAGILTGMDLKKVEQLPHLTGTGMKTEVICQKAHDIVYNHALTNTGCKIIQVETAEDVEKAINEKTALMHFLHIEADKGKIMHEEWVALGKKHNIPTSIDIAADVPPVENLWRFNEMGFSFVVVSGGKAMRGPQSAGLLMGKKDIISAARLHMPPRGFNIGRGMKVNKEEILGMYVALERFINEDHGKVWKMWEDNTAHIESAVKTVSGVKTDVHVPPLGNHTPTLRISWDPDKLHLTGKELQEALRKGDPSIEVGGSGPSHIGVTVWMLKPGQEKIVARRIKEELSKAAV</sequence>
<dbReference type="RefSeq" id="WP_164039143.1">
    <property type="nucleotide sequence ID" value="NZ_JAAGNZ010000001.1"/>
</dbReference>
<reference evidence="4 5" key="1">
    <citation type="submission" date="2020-02" db="EMBL/GenBank/DDBJ databases">
        <title>Draft genome sequence of two Spirosoma agri KCTC 52727 and Spirosoma terrae KCTC 52035.</title>
        <authorList>
            <person name="Rojas J."/>
            <person name="Ambika Manirajan B."/>
            <person name="Ratering S."/>
            <person name="Suarez C."/>
            <person name="Schnell S."/>
        </authorList>
    </citation>
    <scope>NUCLEOTIDE SEQUENCE [LARGE SCALE GENOMIC DNA]</scope>
    <source>
        <strain evidence="4 5">KCTC 52727</strain>
    </source>
</reference>
<keyword evidence="4" id="KW-0808">Transferase</keyword>
<evidence type="ECO:0000256" key="1">
    <source>
        <dbReference type="ARBA" id="ARBA00001933"/>
    </source>
</evidence>
<dbReference type="InterPro" id="IPR015424">
    <property type="entry name" value="PyrdxlP-dep_Trfase"/>
</dbReference>
<dbReference type="PROSITE" id="PS51318">
    <property type="entry name" value="TAT"/>
    <property type="match status" value="1"/>
</dbReference>
<dbReference type="PANTHER" id="PTHR32328">
    <property type="entry name" value="L-SERYL-TRNA(SEC) SELENIUM TRANSFERASE"/>
    <property type="match status" value="1"/>
</dbReference>
<dbReference type="EMBL" id="JAAGNZ010000001">
    <property type="protein sequence ID" value="NEU68007.1"/>
    <property type="molecule type" value="Genomic_DNA"/>
</dbReference>
<name>A0A6M0IJJ2_9BACT</name>
<dbReference type="Gene3D" id="3.40.640.10">
    <property type="entry name" value="Type I PLP-dependent aspartate aminotransferase-like (Major domain)"/>
    <property type="match status" value="1"/>
</dbReference>
<dbReference type="SUPFAM" id="SSF53383">
    <property type="entry name" value="PLP-dependent transferases"/>
    <property type="match status" value="1"/>
</dbReference>
<dbReference type="PANTHER" id="PTHR32328:SF0">
    <property type="entry name" value="L-SERYL-TRNA(SEC) SELENIUM TRANSFERASE"/>
    <property type="match status" value="1"/>
</dbReference>
<evidence type="ECO:0000259" key="3">
    <source>
        <dbReference type="Pfam" id="PF00266"/>
    </source>
</evidence>
<accession>A0A6M0IJJ2</accession>
<proteinExistence type="predicted"/>
<dbReference type="GO" id="GO:0004125">
    <property type="term" value="F:L-seryl-tRNA(Sec) selenium transferase activity"/>
    <property type="evidence" value="ECO:0007669"/>
    <property type="project" value="TreeGrafter"/>
</dbReference>
<feature type="domain" description="Aminotransferase class V" evidence="3">
    <location>
        <begin position="170"/>
        <end position="265"/>
    </location>
</feature>
<comment type="caution">
    <text evidence="4">The sequence shown here is derived from an EMBL/GenBank/DDBJ whole genome shotgun (WGS) entry which is preliminary data.</text>
</comment>
<gene>
    <name evidence="4" type="ORF">GK091_14035</name>
</gene>
<keyword evidence="5" id="KW-1185">Reference proteome</keyword>
<dbReference type="Pfam" id="PF00266">
    <property type="entry name" value="Aminotran_5"/>
    <property type="match status" value="1"/>
</dbReference>
<evidence type="ECO:0000313" key="5">
    <source>
        <dbReference type="Proteomes" id="UP000477386"/>
    </source>
</evidence>
<comment type="cofactor">
    <cofactor evidence="1">
        <name>pyridoxal 5'-phosphate</name>
        <dbReference type="ChEBI" id="CHEBI:597326"/>
    </cofactor>
</comment>
<dbReference type="InterPro" id="IPR015421">
    <property type="entry name" value="PyrdxlP-dep_Trfase_major"/>
</dbReference>
<dbReference type="GO" id="GO:0008483">
    <property type="term" value="F:transaminase activity"/>
    <property type="evidence" value="ECO:0007669"/>
    <property type="project" value="UniProtKB-KW"/>
</dbReference>
<dbReference type="InterPro" id="IPR000192">
    <property type="entry name" value="Aminotrans_V_dom"/>
</dbReference>